<comment type="pathway">
    <text evidence="4">Amino-acid biosynthesis; D-alanine biosynthesis; D-alanine from L-alanine: step 1/1.</text>
</comment>
<dbReference type="GO" id="GO:0008784">
    <property type="term" value="F:alanine racemase activity"/>
    <property type="evidence" value="ECO:0007669"/>
    <property type="project" value="UniProtKB-UniRule"/>
</dbReference>
<name>A0A252F2X9_9FIRM</name>
<comment type="caution">
    <text evidence="8">The sequence shown here is derived from an EMBL/GenBank/DDBJ whole genome shotgun (WGS) entry which is preliminary data.</text>
</comment>
<dbReference type="InterPro" id="IPR001608">
    <property type="entry name" value="Ala_racemase_N"/>
</dbReference>
<dbReference type="PANTHER" id="PTHR30511:SF0">
    <property type="entry name" value="ALANINE RACEMASE, CATABOLIC-RELATED"/>
    <property type="match status" value="1"/>
</dbReference>
<feature type="binding site" evidence="4 6">
    <location>
        <position position="332"/>
    </location>
    <ligand>
        <name>substrate</name>
    </ligand>
</feature>
<reference evidence="8 9" key="1">
    <citation type="submission" date="2017-05" db="EMBL/GenBank/DDBJ databases">
        <title>Butyricicoccus porcorum sp. nov. a butyrate-producing bacterium from the swine intestinal tract.</title>
        <authorList>
            <person name="Trachsel J."/>
            <person name="Humphrey S."/>
            <person name="Allen H.K."/>
        </authorList>
    </citation>
    <scope>NUCLEOTIDE SEQUENCE [LARGE SCALE GENOMIC DNA]</scope>
    <source>
        <strain evidence="8">BB10</strain>
    </source>
</reference>
<feature type="domain" description="Alanine racemase C-terminal" evidence="7">
    <location>
        <begin position="263"/>
        <end position="387"/>
    </location>
</feature>
<dbReference type="InterPro" id="IPR029066">
    <property type="entry name" value="PLP-binding_barrel"/>
</dbReference>
<dbReference type="InterPro" id="IPR009006">
    <property type="entry name" value="Ala_racemase/Decarboxylase_C"/>
</dbReference>
<evidence type="ECO:0000256" key="5">
    <source>
        <dbReference type="PIRSR" id="PIRSR600821-50"/>
    </source>
</evidence>
<dbReference type="PANTHER" id="PTHR30511">
    <property type="entry name" value="ALANINE RACEMASE"/>
    <property type="match status" value="1"/>
</dbReference>
<feature type="modified residue" description="N6-(pyridoxal phosphate)lysine" evidence="4 5">
    <location>
        <position position="44"/>
    </location>
</feature>
<dbReference type="EC" id="5.1.1.1" evidence="4"/>
<dbReference type="EMBL" id="NHOC01000007">
    <property type="protein sequence ID" value="OUM20168.1"/>
    <property type="molecule type" value="Genomic_DNA"/>
</dbReference>
<keyword evidence="9" id="KW-1185">Reference proteome</keyword>
<evidence type="ECO:0000256" key="1">
    <source>
        <dbReference type="ARBA" id="ARBA00001933"/>
    </source>
</evidence>
<dbReference type="SMART" id="SM01005">
    <property type="entry name" value="Ala_racemase_C"/>
    <property type="match status" value="1"/>
</dbReference>
<dbReference type="PROSITE" id="PS00395">
    <property type="entry name" value="ALANINE_RACEMASE"/>
    <property type="match status" value="1"/>
</dbReference>
<protein>
    <recommendedName>
        <fullName evidence="4">Alanine racemase</fullName>
        <ecNumber evidence="4">5.1.1.1</ecNumber>
    </recommendedName>
</protein>
<dbReference type="SUPFAM" id="SSF50621">
    <property type="entry name" value="Alanine racemase C-terminal domain-like"/>
    <property type="match status" value="1"/>
</dbReference>
<gene>
    <name evidence="8" type="ORF">CBW42_08930</name>
</gene>
<proteinExistence type="inferred from homology"/>
<keyword evidence="3 4" id="KW-0413">Isomerase</keyword>
<comment type="similarity">
    <text evidence="4">Belongs to the alanine racemase family.</text>
</comment>
<feature type="active site" description="Proton acceptor; specific for D-alanine" evidence="4">
    <location>
        <position position="44"/>
    </location>
</feature>
<dbReference type="RefSeq" id="WP_087020211.1">
    <property type="nucleotide sequence ID" value="NZ_NHOC01000007.1"/>
</dbReference>
<evidence type="ECO:0000313" key="9">
    <source>
        <dbReference type="Proteomes" id="UP000194903"/>
    </source>
</evidence>
<dbReference type="AlphaFoldDB" id="A0A252F2X9"/>
<dbReference type="Proteomes" id="UP000194903">
    <property type="component" value="Unassembled WGS sequence"/>
</dbReference>
<dbReference type="PRINTS" id="PR00992">
    <property type="entry name" value="ALARACEMASE"/>
</dbReference>
<accession>A0A252F2X9</accession>
<evidence type="ECO:0000313" key="8">
    <source>
        <dbReference type="EMBL" id="OUM20168.1"/>
    </source>
</evidence>
<sequence>MEIPNKTSRSWAEINLNNLEFNFTQIRQRVKAIMPEAKVLGVVKADAYGHGAVQAARTLERAGADFFAVATALEGVELREAGFTLPILVLGYVGDEDAPLLARYDIAAALCDRDNAEAFSRAAQAEGKPIRVHIALNTGMTRIGFETRSTKENVRQILDAVALPGIETEGIFTHFAVADVDGGEEFTELQYRRFVDMCLELEKHGVSLRYRHCANSAAILQHSQTFTTDLYQDGVFNMVRAGIILYGYYPDSTTQKTIPLKPVMTVKARVVQVRDIPAGDSIGYGRTFTADKPMRVAVFTMGYADGYPRCASNHISVVIGGRVVPTVGRICMDMAWADVSGMDVRRGDEVVIFGDGPVTADTLAEAANTISYEVLCDISKRVPRIYIGE</sequence>
<comment type="cofactor">
    <cofactor evidence="1 4 5">
        <name>pyridoxal 5'-phosphate</name>
        <dbReference type="ChEBI" id="CHEBI:597326"/>
    </cofactor>
</comment>
<evidence type="ECO:0000256" key="2">
    <source>
        <dbReference type="ARBA" id="ARBA00022898"/>
    </source>
</evidence>
<keyword evidence="2 4" id="KW-0663">Pyridoxal phosphate</keyword>
<dbReference type="Gene3D" id="3.20.20.10">
    <property type="entry name" value="Alanine racemase"/>
    <property type="match status" value="1"/>
</dbReference>
<dbReference type="HAMAP" id="MF_01201">
    <property type="entry name" value="Ala_racemase"/>
    <property type="match status" value="1"/>
</dbReference>
<dbReference type="Gene3D" id="2.40.37.10">
    <property type="entry name" value="Lyase, Ornithine Decarboxylase, Chain A, domain 1"/>
    <property type="match status" value="1"/>
</dbReference>
<evidence type="ECO:0000259" key="7">
    <source>
        <dbReference type="SMART" id="SM01005"/>
    </source>
</evidence>
<feature type="active site" description="Proton acceptor; specific for L-alanine" evidence="4">
    <location>
        <position position="284"/>
    </location>
</feature>
<dbReference type="FunFam" id="3.20.20.10:FF:000002">
    <property type="entry name" value="Alanine racemase"/>
    <property type="match status" value="1"/>
</dbReference>
<dbReference type="InterPro" id="IPR000821">
    <property type="entry name" value="Ala_racemase"/>
</dbReference>
<comment type="catalytic activity">
    <reaction evidence="4">
        <text>L-alanine = D-alanine</text>
        <dbReference type="Rhea" id="RHEA:20249"/>
        <dbReference type="ChEBI" id="CHEBI:57416"/>
        <dbReference type="ChEBI" id="CHEBI:57972"/>
        <dbReference type="EC" id="5.1.1.1"/>
    </reaction>
</comment>
<dbReference type="NCBIfam" id="TIGR00492">
    <property type="entry name" value="alr"/>
    <property type="match status" value="1"/>
</dbReference>
<dbReference type="Pfam" id="PF00842">
    <property type="entry name" value="Ala_racemase_C"/>
    <property type="match status" value="1"/>
</dbReference>
<organism evidence="8 9">
    <name type="scientific">Butyricicoccus porcorum</name>
    <dbReference type="NCBI Taxonomy" id="1945634"/>
    <lineage>
        <taxon>Bacteria</taxon>
        <taxon>Bacillati</taxon>
        <taxon>Bacillota</taxon>
        <taxon>Clostridia</taxon>
        <taxon>Eubacteriales</taxon>
        <taxon>Butyricicoccaceae</taxon>
        <taxon>Butyricicoccus</taxon>
    </lineage>
</organism>
<dbReference type="InterPro" id="IPR020622">
    <property type="entry name" value="Ala_racemase_pyridoxalP-BS"/>
</dbReference>
<dbReference type="OrthoDB" id="9813814at2"/>
<comment type="function">
    <text evidence="4">Catalyzes the interconversion of L-alanine and D-alanine. May also act on other amino acids.</text>
</comment>
<dbReference type="GO" id="GO:0005829">
    <property type="term" value="C:cytosol"/>
    <property type="evidence" value="ECO:0007669"/>
    <property type="project" value="TreeGrafter"/>
</dbReference>
<dbReference type="GO" id="GO:0030170">
    <property type="term" value="F:pyridoxal phosphate binding"/>
    <property type="evidence" value="ECO:0007669"/>
    <property type="project" value="UniProtKB-UniRule"/>
</dbReference>
<evidence type="ECO:0000256" key="4">
    <source>
        <dbReference type="HAMAP-Rule" id="MF_01201"/>
    </source>
</evidence>
<evidence type="ECO:0000256" key="3">
    <source>
        <dbReference type="ARBA" id="ARBA00023235"/>
    </source>
</evidence>
<dbReference type="SUPFAM" id="SSF51419">
    <property type="entry name" value="PLP-binding barrel"/>
    <property type="match status" value="1"/>
</dbReference>
<evidence type="ECO:0000256" key="6">
    <source>
        <dbReference type="PIRSR" id="PIRSR600821-52"/>
    </source>
</evidence>
<dbReference type="InterPro" id="IPR011079">
    <property type="entry name" value="Ala_racemase_C"/>
</dbReference>
<dbReference type="CDD" id="cd00430">
    <property type="entry name" value="PLPDE_III_AR"/>
    <property type="match status" value="1"/>
</dbReference>
<dbReference type="UniPathway" id="UPA00042">
    <property type="reaction ID" value="UER00497"/>
</dbReference>
<dbReference type="GO" id="GO:0030632">
    <property type="term" value="P:D-alanine biosynthetic process"/>
    <property type="evidence" value="ECO:0007669"/>
    <property type="project" value="UniProtKB-UniRule"/>
</dbReference>
<dbReference type="Pfam" id="PF01168">
    <property type="entry name" value="Ala_racemase_N"/>
    <property type="match status" value="1"/>
</dbReference>
<feature type="binding site" evidence="4 6">
    <location>
        <position position="142"/>
    </location>
    <ligand>
        <name>substrate</name>
    </ligand>
</feature>